<evidence type="ECO:0000313" key="1">
    <source>
        <dbReference type="EMBL" id="DAE29216.1"/>
    </source>
</evidence>
<accession>A0A8S5RCV8</accession>
<reference evidence="1" key="1">
    <citation type="journal article" date="2021" name="Proc. Natl. Acad. Sci. U.S.A.">
        <title>A Catalog of Tens of Thousands of Viruses from Human Metagenomes Reveals Hidden Associations with Chronic Diseases.</title>
        <authorList>
            <person name="Tisza M.J."/>
            <person name="Buck C.B."/>
        </authorList>
    </citation>
    <scope>NUCLEOTIDE SEQUENCE</scope>
    <source>
        <strain evidence="1">Ctx9V1</strain>
    </source>
</reference>
<dbReference type="EMBL" id="BK059093">
    <property type="protein sequence ID" value="DAE29216.1"/>
    <property type="molecule type" value="Genomic_DNA"/>
</dbReference>
<organism evidence="1">
    <name type="scientific">virus sp. ctx9V1</name>
    <dbReference type="NCBI Taxonomy" id="2828001"/>
    <lineage>
        <taxon>Viruses</taxon>
    </lineage>
</organism>
<proteinExistence type="predicted"/>
<name>A0A8S5RCV8_9VIRU</name>
<sequence length="46" mass="5800">MNLGFTHYILRQMVQHIRELVTNKKIVLYRLYLEMILDYIIRNYRN</sequence>
<protein>
    <submittedName>
        <fullName evidence="1">Uncharacterized protein</fullName>
    </submittedName>
</protein>